<dbReference type="PANTHER" id="PTHR33973:SF4">
    <property type="entry name" value="OS07G0153300 PROTEIN"/>
    <property type="match status" value="1"/>
</dbReference>
<dbReference type="OrthoDB" id="9778801at2"/>
<gene>
    <name evidence="1" type="ORF">E4L96_15535</name>
</gene>
<dbReference type="RefSeq" id="WP_135208130.1">
    <property type="nucleotide sequence ID" value="NZ_SPVF01000198.1"/>
</dbReference>
<dbReference type="AlphaFoldDB" id="A0A4Y9S692"/>
<dbReference type="InterPro" id="IPR010775">
    <property type="entry name" value="DUF1365"/>
</dbReference>
<keyword evidence="2" id="KW-1185">Reference proteome</keyword>
<accession>A0A4Y9S692</accession>
<evidence type="ECO:0000313" key="2">
    <source>
        <dbReference type="Proteomes" id="UP000298438"/>
    </source>
</evidence>
<dbReference type="PANTHER" id="PTHR33973">
    <property type="entry name" value="OS07G0153300 PROTEIN"/>
    <property type="match status" value="1"/>
</dbReference>
<name>A0A4Y9S692_9BURK</name>
<reference evidence="1 2" key="1">
    <citation type="submission" date="2019-03" db="EMBL/GenBank/DDBJ databases">
        <title>Draft Genome Sequence of Massilia arenosa sp. nov., a Novel Massilia Species Isolated from a Sandy-loam Maize Soil.</title>
        <authorList>
            <person name="Raths R."/>
            <person name="Peta V."/>
            <person name="Bucking H."/>
        </authorList>
    </citation>
    <scope>NUCLEOTIDE SEQUENCE [LARGE SCALE GENOMIC DNA]</scope>
    <source>
        <strain evidence="1 2">MC02</strain>
    </source>
</reference>
<dbReference type="Proteomes" id="UP000298438">
    <property type="component" value="Unassembled WGS sequence"/>
</dbReference>
<proteinExistence type="predicted"/>
<dbReference type="EMBL" id="SPVF01000198">
    <property type="protein sequence ID" value="TFW16907.1"/>
    <property type="molecule type" value="Genomic_DNA"/>
</dbReference>
<dbReference type="Pfam" id="PF07103">
    <property type="entry name" value="DUF1365"/>
    <property type="match status" value="1"/>
</dbReference>
<comment type="caution">
    <text evidence="1">The sequence shown here is derived from an EMBL/GenBank/DDBJ whole genome shotgun (WGS) entry which is preliminary data.</text>
</comment>
<sequence>MTPAAELVTGQVMHLRLRPRRHRFVYPVCYLRLDVDRLGELASPWFAIDRWRPLSLRTRDYGPRDGSALAPWIRTLLREHGLPADGAIWLQTFPRVFGYVFNPVSFWHCHDAAGRLVAVLAEVNNTFGEHHRYLLRVTGTGSTAAAQAPKLLHVSPFCTTTGHYRFRFRAAGAAACIDYHDADGLLIRTAIGGRAVPLSARAAAAALFRFPLLGVGIIARIHWQALRLWLKGTPWYRKPPPPPVTTTLHQETAP</sequence>
<evidence type="ECO:0000313" key="1">
    <source>
        <dbReference type="EMBL" id="TFW16907.1"/>
    </source>
</evidence>
<organism evidence="1 2">
    <name type="scientific">Zemynaea arenosa</name>
    <dbReference type="NCBI Taxonomy" id="2561931"/>
    <lineage>
        <taxon>Bacteria</taxon>
        <taxon>Pseudomonadati</taxon>
        <taxon>Pseudomonadota</taxon>
        <taxon>Betaproteobacteria</taxon>
        <taxon>Burkholderiales</taxon>
        <taxon>Oxalobacteraceae</taxon>
        <taxon>Telluria group</taxon>
        <taxon>Zemynaea</taxon>
    </lineage>
</organism>
<protein>
    <submittedName>
        <fullName evidence="1">DUF1365 domain-containing protein</fullName>
    </submittedName>
</protein>